<dbReference type="SUPFAM" id="SSF46785">
    <property type="entry name" value="Winged helix' DNA-binding domain"/>
    <property type="match status" value="2"/>
</dbReference>
<dbReference type="GO" id="GO:0003677">
    <property type="term" value="F:DNA binding"/>
    <property type="evidence" value="ECO:0007669"/>
    <property type="project" value="UniProtKB-KW"/>
</dbReference>
<evidence type="ECO:0000256" key="3">
    <source>
        <dbReference type="ARBA" id="ARBA00023125"/>
    </source>
</evidence>
<evidence type="ECO:0000313" key="6">
    <source>
        <dbReference type="EMBL" id="MBP2166827.1"/>
    </source>
</evidence>
<evidence type="ECO:0000256" key="1">
    <source>
        <dbReference type="ARBA" id="ARBA00009437"/>
    </source>
</evidence>
<evidence type="ECO:0000313" key="7">
    <source>
        <dbReference type="Proteomes" id="UP001195624"/>
    </source>
</evidence>
<dbReference type="EMBL" id="JAGGMQ010000001">
    <property type="protein sequence ID" value="MBP2166827.1"/>
    <property type="molecule type" value="Genomic_DNA"/>
</dbReference>
<protein>
    <submittedName>
        <fullName evidence="6">DNA-binding transcriptional LysR family regulator</fullName>
    </submittedName>
</protein>
<dbReference type="Pfam" id="PF00126">
    <property type="entry name" value="HTH_1"/>
    <property type="match status" value="2"/>
</dbReference>
<dbReference type="InterPro" id="IPR005119">
    <property type="entry name" value="LysR_subst-bd"/>
</dbReference>
<comment type="caution">
    <text evidence="6">The sequence shown here is derived from an EMBL/GenBank/DDBJ whole genome shotgun (WGS) entry which is preliminary data.</text>
</comment>
<name>A0ABS4P2F0_9GAMM</name>
<dbReference type="Gene3D" id="1.10.10.10">
    <property type="entry name" value="Winged helix-like DNA-binding domain superfamily/Winged helix DNA-binding domain"/>
    <property type="match status" value="2"/>
</dbReference>
<evidence type="ECO:0000256" key="4">
    <source>
        <dbReference type="ARBA" id="ARBA00023163"/>
    </source>
</evidence>
<reference evidence="6 7" key="1">
    <citation type="submission" date="2021-03" db="EMBL/GenBank/DDBJ databases">
        <authorList>
            <person name="D'Agostino P."/>
            <person name="Huntemann M."/>
            <person name="Clum A."/>
            <person name="Spunde A."/>
            <person name="Palaniappan K."/>
            <person name="Ritter S."/>
            <person name="Mikhailova N."/>
            <person name="Chen I.-M."/>
            <person name="Stamatis D."/>
            <person name="Reddy T."/>
            <person name="O'Malley R."/>
            <person name="Daum C."/>
            <person name="Shapiro N."/>
            <person name="Ivanova N."/>
            <person name="Kyrpides N."/>
            <person name="Woyke T."/>
        </authorList>
    </citation>
    <scope>NUCLEOTIDE SEQUENCE [LARGE SCALE GENOMIC DNA]</scope>
    <source>
        <strain evidence="6 7">WS4403</strain>
    </source>
</reference>
<dbReference type="PANTHER" id="PTHR30126">
    <property type="entry name" value="HTH-TYPE TRANSCRIPTIONAL REGULATOR"/>
    <property type="match status" value="1"/>
</dbReference>
<dbReference type="InterPro" id="IPR036390">
    <property type="entry name" value="WH_DNA-bd_sf"/>
</dbReference>
<dbReference type="PANTHER" id="PTHR30126:SF97">
    <property type="entry name" value="HTH-TYPE TRANSCRIPTIONAL REGULATOR ABGR"/>
    <property type="match status" value="1"/>
</dbReference>
<evidence type="ECO:0000259" key="5">
    <source>
        <dbReference type="PROSITE" id="PS50931"/>
    </source>
</evidence>
<dbReference type="Proteomes" id="UP001195624">
    <property type="component" value="Unassembled WGS sequence"/>
</dbReference>
<keyword evidence="2" id="KW-0805">Transcription regulation</keyword>
<feature type="domain" description="HTH lysR-type" evidence="5">
    <location>
        <begin position="73"/>
        <end position="130"/>
    </location>
</feature>
<proteinExistence type="inferred from homology"/>
<dbReference type="SUPFAM" id="SSF53850">
    <property type="entry name" value="Periplasmic binding protein-like II"/>
    <property type="match status" value="1"/>
</dbReference>
<organism evidence="6 7">
    <name type="scientific">Winslowiella toletana</name>
    <dbReference type="NCBI Taxonomy" id="92490"/>
    <lineage>
        <taxon>Bacteria</taxon>
        <taxon>Pseudomonadati</taxon>
        <taxon>Pseudomonadota</taxon>
        <taxon>Gammaproteobacteria</taxon>
        <taxon>Enterobacterales</taxon>
        <taxon>Erwiniaceae</taxon>
        <taxon>Winslowiella</taxon>
    </lineage>
</organism>
<dbReference type="Gene3D" id="3.40.190.290">
    <property type="match status" value="1"/>
</dbReference>
<dbReference type="Pfam" id="PF03466">
    <property type="entry name" value="LysR_substrate"/>
    <property type="match status" value="1"/>
</dbReference>
<keyword evidence="7" id="KW-1185">Reference proteome</keyword>
<gene>
    <name evidence="6" type="ORF">J2125_000019</name>
</gene>
<dbReference type="InterPro" id="IPR036388">
    <property type="entry name" value="WH-like_DNA-bd_sf"/>
</dbReference>
<feature type="domain" description="HTH lysR-type" evidence="5">
    <location>
        <begin position="1"/>
        <end position="32"/>
    </location>
</feature>
<reference evidence="7" key="2">
    <citation type="submission" date="2023-07" db="EMBL/GenBank/DDBJ databases">
        <title>Genome mining of underrepresented organisms for secondary metabolites.</title>
        <authorList>
            <person name="D'Agostino P.M."/>
        </authorList>
    </citation>
    <scope>NUCLEOTIDE SEQUENCE [LARGE SCALE GENOMIC DNA]</scope>
    <source>
        <strain evidence="7">WS4403</strain>
    </source>
</reference>
<comment type="similarity">
    <text evidence="1">Belongs to the LysR transcriptional regulatory family.</text>
</comment>
<accession>A0ABS4P2F0</accession>
<dbReference type="PROSITE" id="PS50931">
    <property type="entry name" value="HTH_LYSR"/>
    <property type="match status" value="2"/>
</dbReference>
<dbReference type="InterPro" id="IPR000847">
    <property type="entry name" value="LysR_HTH_N"/>
</dbReference>
<keyword evidence="4" id="KW-0804">Transcription</keyword>
<keyword evidence="3 6" id="KW-0238">DNA-binding</keyword>
<evidence type="ECO:0000256" key="2">
    <source>
        <dbReference type="ARBA" id="ARBA00023015"/>
    </source>
</evidence>
<sequence length="375" mass="41139">MTQPAASLAIHSLEELLGVTLFERSPRGFVATPYARVILQRGNRAFSLLTEAMSVACGEGAEASLIARKLLGMTTAQLIAISALQCARNFNAAAAELAMQPQSLRRTLIALEGWLGFPILKSDDTGFILTPKGQQVGQLISRAVAEIKSVRTEIREMDSKIDGTVVIGSVRAAASHLIPEVILRLNQQYPCGRFNVIRESYDVMMEGLEAARLDYVCTTLRPKLSPGLTGQVLATSQLRVLCSANHPLAGKEVNITDLIDYPWVGPTGETEAAMTFRQLFEQQGLTPPEFAIETFATEWTQDLVMRSNYLLLCRTTPFSGEIPPLGMVYLKGIVIGDPHPIWLIHRKDFRPTHFQTTFENILNSVCNASPVLLTG</sequence>